<sequence length="134" mass="15560">MNIENLKTIKNFLKFQQTGQTDKAVEMIDDDAAWHSDNIGGSWSGSHYGINAIKRHFKNISSSVSAFKKTPFDLVASSESNFVYEYSYLECTFQHNSKDFETHLISIYEVKDNKIISYRVLEDSNTLYKKYHQK</sequence>
<dbReference type="SUPFAM" id="SSF54427">
    <property type="entry name" value="NTF2-like"/>
    <property type="match status" value="1"/>
</dbReference>
<dbReference type="Pfam" id="PF12680">
    <property type="entry name" value="SnoaL_2"/>
    <property type="match status" value="1"/>
</dbReference>
<evidence type="ECO:0000313" key="5">
    <source>
        <dbReference type="Proteomes" id="UP000681131"/>
    </source>
</evidence>
<evidence type="ECO:0000313" key="3">
    <source>
        <dbReference type="EMBL" id="QIW12846.1"/>
    </source>
</evidence>
<dbReference type="Proteomes" id="UP000251120">
    <property type="component" value="Chromosome"/>
</dbReference>
<dbReference type="EMBL" id="CP043424">
    <property type="protein sequence ID" value="QIW12846.1"/>
    <property type="molecule type" value="Genomic_DNA"/>
</dbReference>
<dbReference type="AlphaFoldDB" id="A0A2Z4Y1J4"/>
<dbReference type="RefSeq" id="WP_112870777.1">
    <property type="nucleotide sequence ID" value="NZ_CP021781.1"/>
</dbReference>
<reference evidence="3 5" key="2">
    <citation type="submission" date="2019-08" db="EMBL/GenBank/DDBJ databases">
        <title>Complete genome sequences of Francisella adeliensis (FSC1325 and FSC1326).</title>
        <authorList>
            <person name="Ohrman C."/>
            <person name="Uneklint I."/>
            <person name="Vallesi A."/>
            <person name="Karlsson L."/>
            <person name="Sjodin A."/>
        </authorList>
    </citation>
    <scope>NUCLEOTIDE SEQUENCE [LARGE SCALE GENOMIC DNA]</scope>
    <source>
        <strain evidence="3 5">FSC1325</strain>
    </source>
</reference>
<dbReference type="Proteomes" id="UP000681131">
    <property type="component" value="Chromosome"/>
</dbReference>
<gene>
    <name evidence="2" type="ORF">CDH04_09430</name>
    <name evidence="3" type="ORF">FZC43_09440</name>
</gene>
<evidence type="ECO:0000313" key="2">
    <source>
        <dbReference type="EMBL" id="AXA34602.1"/>
    </source>
</evidence>
<evidence type="ECO:0000313" key="4">
    <source>
        <dbReference type="Proteomes" id="UP000251120"/>
    </source>
</evidence>
<dbReference type="EMBL" id="CP021781">
    <property type="protein sequence ID" value="AXA34602.1"/>
    <property type="molecule type" value="Genomic_DNA"/>
</dbReference>
<dbReference type="KEGG" id="fad:CDH04_09430"/>
<keyword evidence="5" id="KW-1185">Reference proteome</keyword>
<feature type="domain" description="SnoaL-like" evidence="1">
    <location>
        <begin position="11"/>
        <end position="117"/>
    </location>
</feature>
<dbReference type="InterPro" id="IPR037401">
    <property type="entry name" value="SnoaL-like"/>
</dbReference>
<proteinExistence type="predicted"/>
<accession>A0A2Z4Y1J4</accession>
<dbReference type="InterPro" id="IPR032710">
    <property type="entry name" value="NTF2-like_dom_sf"/>
</dbReference>
<reference evidence="2 4" key="1">
    <citation type="submission" date="2017-06" db="EMBL/GenBank/DDBJ databases">
        <title>Complete genome of Francisella adeliensis.</title>
        <authorList>
            <person name="Vallesi A."/>
            <person name="Sjodin A."/>
        </authorList>
    </citation>
    <scope>NUCLEOTIDE SEQUENCE [LARGE SCALE GENOMIC DNA]</scope>
    <source>
        <strain evidence="2 4">FDC440</strain>
    </source>
</reference>
<evidence type="ECO:0000259" key="1">
    <source>
        <dbReference type="Pfam" id="PF12680"/>
    </source>
</evidence>
<dbReference type="OrthoDB" id="6657864at2"/>
<name>A0A2Z4Y1J4_9GAMM</name>
<organism evidence="2 4">
    <name type="scientific">Francisella adeliensis</name>
    <dbReference type="NCBI Taxonomy" id="2007306"/>
    <lineage>
        <taxon>Bacteria</taxon>
        <taxon>Pseudomonadati</taxon>
        <taxon>Pseudomonadota</taxon>
        <taxon>Gammaproteobacteria</taxon>
        <taxon>Thiotrichales</taxon>
        <taxon>Francisellaceae</taxon>
        <taxon>Francisella</taxon>
    </lineage>
</organism>
<protein>
    <submittedName>
        <fullName evidence="3">Nuclear transport factor 2 family protein</fullName>
    </submittedName>
</protein>
<dbReference type="Gene3D" id="3.10.450.50">
    <property type="match status" value="1"/>
</dbReference>